<name>A0A8T0A1R6_9BILA</name>
<keyword evidence="4" id="KW-1185">Reference proteome</keyword>
<feature type="compositionally biased region" description="Basic and acidic residues" evidence="2">
    <location>
        <begin position="333"/>
        <end position="355"/>
    </location>
</feature>
<dbReference type="InterPro" id="IPR033336">
    <property type="entry name" value="SAXO1/2"/>
</dbReference>
<evidence type="ECO:0000313" key="3">
    <source>
        <dbReference type="EMBL" id="KAF7639520.1"/>
    </source>
</evidence>
<dbReference type="GO" id="GO:0008017">
    <property type="term" value="F:microtubule binding"/>
    <property type="evidence" value="ECO:0007669"/>
    <property type="project" value="InterPro"/>
</dbReference>
<evidence type="ECO:0000256" key="1">
    <source>
        <dbReference type="ARBA" id="ARBA00008738"/>
    </source>
</evidence>
<protein>
    <submittedName>
        <fullName evidence="3">Uncharacterized protein</fullName>
    </submittedName>
</protein>
<feature type="compositionally biased region" description="Basic and acidic residues" evidence="2">
    <location>
        <begin position="364"/>
        <end position="387"/>
    </location>
</feature>
<comment type="caution">
    <text evidence="3">The sequence shown here is derived from an EMBL/GenBank/DDBJ whole genome shotgun (WGS) entry which is preliminary data.</text>
</comment>
<comment type="similarity">
    <text evidence="1">Belongs to the FAM154 family.</text>
</comment>
<feature type="compositionally biased region" description="Basic and acidic residues" evidence="2">
    <location>
        <begin position="404"/>
        <end position="417"/>
    </location>
</feature>
<gene>
    <name evidence="3" type="ORF">Mgra_00000849</name>
</gene>
<dbReference type="GO" id="GO:0036064">
    <property type="term" value="C:ciliary basal body"/>
    <property type="evidence" value="ECO:0007669"/>
    <property type="project" value="TreeGrafter"/>
</dbReference>
<feature type="region of interest" description="Disordered" evidence="2">
    <location>
        <begin position="404"/>
        <end position="436"/>
    </location>
</feature>
<feature type="compositionally biased region" description="Polar residues" evidence="2">
    <location>
        <begin position="116"/>
        <end position="137"/>
    </location>
</feature>
<dbReference type="AlphaFoldDB" id="A0A8T0A1R6"/>
<feature type="region of interest" description="Disordered" evidence="2">
    <location>
        <begin position="116"/>
        <end position="206"/>
    </location>
</feature>
<dbReference type="OrthoDB" id="365640at2759"/>
<evidence type="ECO:0000256" key="2">
    <source>
        <dbReference type="SAM" id="MobiDB-lite"/>
    </source>
</evidence>
<dbReference type="PANTHER" id="PTHR31516:SF17">
    <property type="entry name" value="STABILIZER OF AXONEMAL MICROTUBULES 2"/>
    <property type="match status" value="1"/>
</dbReference>
<dbReference type="GO" id="GO:0036126">
    <property type="term" value="C:sperm flagellum"/>
    <property type="evidence" value="ECO:0007669"/>
    <property type="project" value="TreeGrafter"/>
</dbReference>
<reference evidence="3" key="1">
    <citation type="journal article" date="2020" name="Ecol. Evol.">
        <title>Genome structure and content of the rice root-knot nematode (Meloidogyne graminicola).</title>
        <authorList>
            <person name="Phan N.T."/>
            <person name="Danchin E.G.J."/>
            <person name="Klopp C."/>
            <person name="Perfus-Barbeoch L."/>
            <person name="Kozlowski D.K."/>
            <person name="Koutsovoulos G.D."/>
            <person name="Lopez-Roques C."/>
            <person name="Bouchez O."/>
            <person name="Zahm M."/>
            <person name="Besnard G."/>
            <person name="Bellafiore S."/>
        </authorList>
    </citation>
    <scope>NUCLEOTIDE SEQUENCE</scope>
    <source>
        <strain evidence="3">VN-18</strain>
    </source>
</reference>
<feature type="compositionally biased region" description="Basic and acidic residues" evidence="2">
    <location>
        <begin position="291"/>
        <end position="311"/>
    </location>
</feature>
<dbReference type="PANTHER" id="PTHR31516">
    <property type="entry name" value="STABILIZER OF AXONEMAL MICROTUBULES 2"/>
    <property type="match status" value="1"/>
</dbReference>
<dbReference type="GO" id="GO:0005814">
    <property type="term" value="C:centriole"/>
    <property type="evidence" value="ECO:0007669"/>
    <property type="project" value="TreeGrafter"/>
</dbReference>
<proteinExistence type="inferred from homology"/>
<organism evidence="3 4">
    <name type="scientific">Meloidogyne graminicola</name>
    <dbReference type="NCBI Taxonomy" id="189291"/>
    <lineage>
        <taxon>Eukaryota</taxon>
        <taxon>Metazoa</taxon>
        <taxon>Ecdysozoa</taxon>
        <taxon>Nematoda</taxon>
        <taxon>Chromadorea</taxon>
        <taxon>Rhabditida</taxon>
        <taxon>Tylenchina</taxon>
        <taxon>Tylenchomorpha</taxon>
        <taxon>Tylenchoidea</taxon>
        <taxon>Meloidogynidae</taxon>
        <taxon>Meloidogyninae</taxon>
        <taxon>Meloidogyne</taxon>
    </lineage>
</organism>
<evidence type="ECO:0000313" key="4">
    <source>
        <dbReference type="Proteomes" id="UP000605970"/>
    </source>
</evidence>
<dbReference type="Proteomes" id="UP000605970">
    <property type="component" value="Unassembled WGS sequence"/>
</dbReference>
<dbReference type="GO" id="GO:0005879">
    <property type="term" value="C:axonemal microtubule"/>
    <property type="evidence" value="ECO:0007669"/>
    <property type="project" value="TreeGrafter"/>
</dbReference>
<feature type="region of interest" description="Disordered" evidence="2">
    <location>
        <begin position="278"/>
        <end position="391"/>
    </location>
</feature>
<dbReference type="EMBL" id="JABEBT010000004">
    <property type="protein sequence ID" value="KAF7639520.1"/>
    <property type="molecule type" value="Genomic_DNA"/>
</dbReference>
<sequence length="575" mass="65129">MVTTQHGPQCICEICTCGRHQCPLNRSSNNLISFVEGGGENNGNHFYRKEFATTANISERVKPAIPNSELTLDRTKPFINPSNDGIFLNDPQNQKALTEARNQRFVTSAAFRKRGQNSQIQLSSENQNQKQQMIQSTYREESEKALQNGVQQRVRPTRPTGTTSFFEGNNDGGVRQTVNQSEYAHKQTEKVVPVRPKTSENTNNNGISIIERSGVNASEYGRGGEGKNERQIAVRPRESNILRGEGPFNVETNQRAEYGPKRGERFEAKRHVESDIWKNEGPNEHTTVNRSEYRGGRGERFETRKPQDSDILRAQGPFESLSISHSEYAQRGPGERFESRKQGENEEIWRNDGRMAIEGSVSKNDYREGKKGDRHPMRRPKDSEMFDRSGPIGAEKTINATEYSHTRGERAERKVPKPSDIFLPPPGSEFAPESTVNREHYGHKELVERVHPVPRRSEFVFAGPEESFNKNTNYNDNFQQIPSDTYASRPTAVRPSTALKLQGEREFKSGYGFEFTNKSSIIGPCPAGELVETLKGHACKHEDRNGNHIDTNNFHFHSVNKGHHLYRSKENLAES</sequence>
<accession>A0A8T0A1R6</accession>